<evidence type="ECO:0000256" key="1">
    <source>
        <dbReference type="ARBA" id="ARBA00001971"/>
    </source>
</evidence>
<dbReference type="PRINTS" id="PR00385">
    <property type="entry name" value="P450"/>
</dbReference>
<protein>
    <recommendedName>
        <fullName evidence="10">Cytochrome P450 monooxygenase</fullName>
    </recommendedName>
</protein>
<dbReference type="Gene3D" id="1.10.630.10">
    <property type="entry name" value="Cytochrome P450"/>
    <property type="match status" value="1"/>
</dbReference>
<name>A0A9W8IFG1_9FUNG</name>
<organism evidence="8 9">
    <name type="scientific">Coemansia aciculifera</name>
    <dbReference type="NCBI Taxonomy" id="417176"/>
    <lineage>
        <taxon>Eukaryota</taxon>
        <taxon>Fungi</taxon>
        <taxon>Fungi incertae sedis</taxon>
        <taxon>Zoopagomycota</taxon>
        <taxon>Kickxellomycotina</taxon>
        <taxon>Kickxellomycetes</taxon>
        <taxon>Kickxellales</taxon>
        <taxon>Kickxellaceae</taxon>
        <taxon>Coemansia</taxon>
    </lineage>
</organism>
<keyword evidence="3 6" id="KW-0560">Oxidoreductase</keyword>
<dbReference type="GO" id="GO:0016705">
    <property type="term" value="F:oxidoreductase activity, acting on paired donors, with incorporation or reduction of molecular oxygen"/>
    <property type="evidence" value="ECO:0007669"/>
    <property type="project" value="InterPro"/>
</dbReference>
<dbReference type="PRINTS" id="PR00463">
    <property type="entry name" value="EP450I"/>
</dbReference>
<gene>
    <name evidence="8" type="ORF">GGH94_004347</name>
</gene>
<reference evidence="8" key="1">
    <citation type="submission" date="2022-07" db="EMBL/GenBank/DDBJ databases">
        <title>Phylogenomic reconstructions and comparative analyses of Kickxellomycotina fungi.</title>
        <authorList>
            <person name="Reynolds N.K."/>
            <person name="Stajich J.E."/>
            <person name="Barry K."/>
            <person name="Grigoriev I.V."/>
            <person name="Crous P."/>
            <person name="Smith M.E."/>
        </authorList>
    </citation>
    <scope>NUCLEOTIDE SEQUENCE</scope>
    <source>
        <strain evidence="8">RSA 476</strain>
    </source>
</reference>
<dbReference type="SUPFAM" id="SSF48264">
    <property type="entry name" value="Cytochrome P450"/>
    <property type="match status" value="1"/>
</dbReference>
<keyword evidence="6" id="KW-0503">Monooxygenase</keyword>
<evidence type="ECO:0000313" key="9">
    <source>
        <dbReference type="Proteomes" id="UP001140074"/>
    </source>
</evidence>
<keyword evidence="7" id="KW-1133">Transmembrane helix</keyword>
<dbReference type="PANTHER" id="PTHR24305:SF235">
    <property type="entry name" value="CYTOCHROME P450 MONOOXYGENASE APDB-RELATED"/>
    <property type="match status" value="1"/>
</dbReference>
<proteinExistence type="inferred from homology"/>
<dbReference type="GO" id="GO:0004497">
    <property type="term" value="F:monooxygenase activity"/>
    <property type="evidence" value="ECO:0007669"/>
    <property type="project" value="UniProtKB-KW"/>
</dbReference>
<dbReference type="Proteomes" id="UP001140074">
    <property type="component" value="Unassembled WGS sequence"/>
</dbReference>
<dbReference type="InterPro" id="IPR002401">
    <property type="entry name" value="Cyt_P450_E_grp-I"/>
</dbReference>
<evidence type="ECO:0000256" key="6">
    <source>
        <dbReference type="RuleBase" id="RU000461"/>
    </source>
</evidence>
<keyword evidence="9" id="KW-1185">Reference proteome</keyword>
<keyword evidence="7" id="KW-0472">Membrane</keyword>
<dbReference type="GO" id="GO:0005506">
    <property type="term" value="F:iron ion binding"/>
    <property type="evidence" value="ECO:0007669"/>
    <property type="project" value="InterPro"/>
</dbReference>
<dbReference type="GO" id="GO:0020037">
    <property type="term" value="F:heme binding"/>
    <property type="evidence" value="ECO:0007669"/>
    <property type="project" value="InterPro"/>
</dbReference>
<comment type="caution">
    <text evidence="8">The sequence shown here is derived from an EMBL/GenBank/DDBJ whole genome shotgun (WGS) entry which is preliminary data.</text>
</comment>
<evidence type="ECO:0000256" key="3">
    <source>
        <dbReference type="ARBA" id="ARBA00023002"/>
    </source>
</evidence>
<evidence type="ECO:0000256" key="5">
    <source>
        <dbReference type="PIRSR" id="PIRSR602401-1"/>
    </source>
</evidence>
<feature type="transmembrane region" description="Helical" evidence="7">
    <location>
        <begin position="27"/>
        <end position="47"/>
    </location>
</feature>
<keyword evidence="5 6" id="KW-0349">Heme</keyword>
<dbReference type="AlphaFoldDB" id="A0A9W8IFG1"/>
<dbReference type="InterPro" id="IPR001128">
    <property type="entry name" value="Cyt_P450"/>
</dbReference>
<evidence type="ECO:0000256" key="2">
    <source>
        <dbReference type="ARBA" id="ARBA00022723"/>
    </source>
</evidence>
<comment type="cofactor">
    <cofactor evidence="1 5">
        <name>heme</name>
        <dbReference type="ChEBI" id="CHEBI:30413"/>
    </cofactor>
</comment>
<feature type="binding site" description="axial binding residue" evidence="5">
    <location>
        <position position="456"/>
    </location>
    <ligand>
        <name>heme</name>
        <dbReference type="ChEBI" id="CHEBI:30413"/>
    </ligand>
    <ligandPart>
        <name>Fe</name>
        <dbReference type="ChEBI" id="CHEBI:18248"/>
    </ligandPart>
</feature>
<comment type="similarity">
    <text evidence="6">Belongs to the cytochrome P450 family.</text>
</comment>
<dbReference type="PANTHER" id="PTHR24305">
    <property type="entry name" value="CYTOCHROME P450"/>
    <property type="match status" value="1"/>
</dbReference>
<keyword evidence="7" id="KW-0812">Transmembrane</keyword>
<accession>A0A9W8IFG1</accession>
<dbReference type="InterPro" id="IPR036396">
    <property type="entry name" value="Cyt_P450_sf"/>
</dbReference>
<dbReference type="EMBL" id="JANBUY010000173">
    <property type="protein sequence ID" value="KAJ2862336.1"/>
    <property type="molecule type" value="Genomic_DNA"/>
</dbReference>
<dbReference type="InterPro" id="IPR017972">
    <property type="entry name" value="Cyt_P450_CS"/>
</dbReference>
<dbReference type="Pfam" id="PF00067">
    <property type="entry name" value="p450"/>
    <property type="match status" value="1"/>
</dbReference>
<evidence type="ECO:0000256" key="4">
    <source>
        <dbReference type="ARBA" id="ARBA00023004"/>
    </source>
</evidence>
<keyword evidence="4 5" id="KW-0408">Iron</keyword>
<evidence type="ECO:0008006" key="10">
    <source>
        <dbReference type="Google" id="ProtNLM"/>
    </source>
</evidence>
<dbReference type="GO" id="GO:0044550">
    <property type="term" value="P:secondary metabolite biosynthetic process"/>
    <property type="evidence" value="ECO:0007669"/>
    <property type="project" value="UniProtKB-ARBA"/>
</dbReference>
<sequence>MAIYELLYANLGRAAEHLWHLEFFPSVRLAVVAAGTLSFGYVFYSLYLSPYCRIPGRLLYRLSSLPSRLVMVCGRLSEVAEADYYIFGDIFMMRPNVVILSNPADCRTVLSTHRFVKSDMYKAFALVDETMFTTHSAELTNMRRRQVGPAFTHGYLNEMEPIILECGIRAIKAKWDKEIAQSTTTGSATVNYGLHFSMVTFDVLGALGYGQRFNALRDNTAKLADWVNDYNKLAIVKMVYDHILSFPANLLVRRLIQSRDKFVAFGNTAAEHRREQLRRGEIEKPKDLLQILIDCQDPESKVKMNANQVTAENISFLVGGTDTTALTMSWTLHYLMLYPDVYRRATEEVRAAFPRHYTITYAEGKARLPYIDACISESLRIRGASGVPLPRVVPEGGATFQGHFLPTGTLIGVNVAGANHHQGTWKNPRRFMPERFLDDEKARHNLLTFSSGVRICPGRNLAHYEMMTMIANLLKDYDFAMPSDSLFTPERLDEYGNPIAMPRTHSLSVGPRYPERDCRIVISRALEY</sequence>
<dbReference type="PROSITE" id="PS00086">
    <property type="entry name" value="CYTOCHROME_P450"/>
    <property type="match status" value="1"/>
</dbReference>
<evidence type="ECO:0000313" key="8">
    <source>
        <dbReference type="EMBL" id="KAJ2862336.1"/>
    </source>
</evidence>
<dbReference type="InterPro" id="IPR050121">
    <property type="entry name" value="Cytochrome_P450_monoxygenase"/>
</dbReference>
<keyword evidence="2 5" id="KW-0479">Metal-binding</keyword>
<evidence type="ECO:0000256" key="7">
    <source>
        <dbReference type="SAM" id="Phobius"/>
    </source>
</evidence>